<dbReference type="InterPro" id="IPR025669">
    <property type="entry name" value="AAA_dom"/>
</dbReference>
<dbReference type="RefSeq" id="WP_191071660.1">
    <property type="nucleotide sequence ID" value="NZ_CP060506.1"/>
</dbReference>
<evidence type="ECO:0000313" key="4">
    <source>
        <dbReference type="EMBL" id="MBD3689627.1"/>
    </source>
</evidence>
<dbReference type="EMBL" id="JACRUO010000001">
    <property type="protein sequence ID" value="MBD3689627.1"/>
    <property type="molecule type" value="Genomic_DNA"/>
</dbReference>
<sequence length="300" mass="32403">MPDTATGAQGQTPIAATLSLKQRLQRYLDADTITAPRQTRIIAVANQKGGVGKTTTTVNVAAALAQEGMNVVVIDADPQGNATTAMHIDHAPGTAGTYEVLISRAGIADVVQKCPSVDNLYVVPATIDLSGADIELIDVPQREFQLRRAIDKFTMTYTKVDYIFIDCPPSLGLLTLNAFIAAKEVLIPIQAEYYALEGVSMLRTTIGKITRAMNRELVILGIVLTMMDNRTNLAREVSEEVRRAFPSDAFETTIPRTVRLSEAPSYGETIMTFDPTSIGAVSYRALAHEIAHKEVTGHGA</sequence>
<evidence type="ECO:0000256" key="1">
    <source>
        <dbReference type="ARBA" id="ARBA00006976"/>
    </source>
</evidence>
<evidence type="ECO:0000313" key="5">
    <source>
        <dbReference type="Proteomes" id="UP000627538"/>
    </source>
</evidence>
<dbReference type="InterPro" id="IPR050678">
    <property type="entry name" value="DNA_Partitioning_ATPase"/>
</dbReference>
<dbReference type="Gene3D" id="3.40.50.300">
    <property type="entry name" value="P-loop containing nucleotide triphosphate hydrolases"/>
    <property type="match status" value="1"/>
</dbReference>
<organism evidence="4 5">
    <name type="scientific">Nanchangia anserum</name>
    <dbReference type="NCBI Taxonomy" id="2692125"/>
    <lineage>
        <taxon>Bacteria</taxon>
        <taxon>Bacillati</taxon>
        <taxon>Actinomycetota</taxon>
        <taxon>Actinomycetes</taxon>
        <taxon>Actinomycetales</taxon>
        <taxon>Actinomycetaceae</taxon>
        <taxon>Nanchangia</taxon>
    </lineage>
</organism>
<dbReference type="InterPro" id="IPR027417">
    <property type="entry name" value="P-loop_NTPase"/>
</dbReference>
<dbReference type="Pfam" id="PF13614">
    <property type="entry name" value="AAA_31"/>
    <property type="match status" value="1"/>
</dbReference>
<gene>
    <name evidence="4" type="ORF">H8R10_05225</name>
</gene>
<dbReference type="AlphaFoldDB" id="A0A8I0G857"/>
<accession>A0A8I0G857</accession>
<comment type="caution">
    <text evidence="4">The sequence shown here is derived from an EMBL/GenBank/DDBJ whole genome shotgun (WGS) entry which is preliminary data.</text>
</comment>
<dbReference type="PANTHER" id="PTHR13696">
    <property type="entry name" value="P-LOOP CONTAINING NUCLEOSIDE TRIPHOSPHATE HYDROLASE"/>
    <property type="match status" value="1"/>
</dbReference>
<feature type="domain" description="AAA" evidence="3">
    <location>
        <begin position="40"/>
        <end position="219"/>
    </location>
</feature>
<dbReference type="Proteomes" id="UP000627538">
    <property type="component" value="Unassembled WGS sequence"/>
</dbReference>
<comment type="function">
    <text evidence="2">May play a role in septum formation.</text>
</comment>
<evidence type="ECO:0000256" key="2">
    <source>
        <dbReference type="ARBA" id="ARBA00059092"/>
    </source>
</evidence>
<comment type="similarity">
    <text evidence="1">Belongs to the ParA family.</text>
</comment>
<dbReference type="CDD" id="cd02042">
    <property type="entry name" value="ParAB_family"/>
    <property type="match status" value="1"/>
</dbReference>
<protein>
    <submittedName>
        <fullName evidence="4">ParA family protein</fullName>
    </submittedName>
</protein>
<proteinExistence type="inferred from homology"/>
<dbReference type="FunFam" id="3.40.50.300:FF:000285">
    <property type="entry name" value="Sporulation initiation inhibitor Soj"/>
    <property type="match status" value="1"/>
</dbReference>
<dbReference type="PANTHER" id="PTHR13696:SF52">
    <property type="entry name" value="PARA FAMILY PROTEIN CT_582"/>
    <property type="match status" value="1"/>
</dbReference>
<reference evidence="4 5" key="1">
    <citation type="submission" date="2020-08" db="EMBL/GenBank/DDBJ databases">
        <title>Winkia gen. nov., sp. nov., isolated from faeces of the Anser albifrons in China.</title>
        <authorList>
            <person name="Liu Q."/>
        </authorList>
    </citation>
    <scope>NUCLEOTIDE SEQUENCE [LARGE SCALE GENOMIC DNA]</scope>
    <source>
        <strain evidence="4 5">C62</strain>
    </source>
</reference>
<name>A0A8I0G857_9ACTO</name>
<evidence type="ECO:0000259" key="3">
    <source>
        <dbReference type="Pfam" id="PF13614"/>
    </source>
</evidence>
<keyword evidence="5" id="KW-1185">Reference proteome</keyword>
<dbReference type="SUPFAM" id="SSF52540">
    <property type="entry name" value="P-loop containing nucleoside triphosphate hydrolases"/>
    <property type="match status" value="1"/>
</dbReference>